<dbReference type="WBParaSite" id="L893_g3535.t1">
    <property type="protein sequence ID" value="L893_g3535.t1"/>
    <property type="gene ID" value="L893_g3535"/>
</dbReference>
<evidence type="ECO:0000313" key="2">
    <source>
        <dbReference type="WBParaSite" id="L893_g3535.t1"/>
    </source>
</evidence>
<protein>
    <submittedName>
        <fullName evidence="2">Uncharacterized protein</fullName>
    </submittedName>
</protein>
<reference evidence="2" key="1">
    <citation type="submission" date="2016-11" db="UniProtKB">
        <authorList>
            <consortium name="WormBaseParasite"/>
        </authorList>
    </citation>
    <scope>IDENTIFICATION</scope>
</reference>
<sequence length="103" mass="11140">MIFSKCLRSCVRRPDGRYTGDLQLARSTALQSIPSPRSLRSSALITFPFSPLTLYFIVDKCRPLAGAPKPRSSLAFGAGPIAAPLGRLQRGRRRVAAIPACPT</sequence>
<dbReference type="AlphaFoldDB" id="A0A1I8A9Q6"/>
<dbReference type="Proteomes" id="UP000095287">
    <property type="component" value="Unplaced"/>
</dbReference>
<keyword evidence="1" id="KW-1185">Reference proteome</keyword>
<name>A0A1I8A9Q6_9BILA</name>
<organism evidence="1 2">
    <name type="scientific">Steinernema glaseri</name>
    <dbReference type="NCBI Taxonomy" id="37863"/>
    <lineage>
        <taxon>Eukaryota</taxon>
        <taxon>Metazoa</taxon>
        <taxon>Ecdysozoa</taxon>
        <taxon>Nematoda</taxon>
        <taxon>Chromadorea</taxon>
        <taxon>Rhabditida</taxon>
        <taxon>Tylenchina</taxon>
        <taxon>Panagrolaimomorpha</taxon>
        <taxon>Strongyloidoidea</taxon>
        <taxon>Steinernematidae</taxon>
        <taxon>Steinernema</taxon>
    </lineage>
</organism>
<evidence type="ECO:0000313" key="1">
    <source>
        <dbReference type="Proteomes" id="UP000095287"/>
    </source>
</evidence>
<proteinExistence type="predicted"/>
<accession>A0A1I8A9Q6</accession>